<dbReference type="SUPFAM" id="SSF52172">
    <property type="entry name" value="CheY-like"/>
    <property type="match status" value="2"/>
</dbReference>
<evidence type="ECO:0000259" key="6">
    <source>
        <dbReference type="PROSITE" id="PS50887"/>
    </source>
</evidence>
<name>A0A7D4NMW3_9GAMM</name>
<dbReference type="InterPro" id="IPR000160">
    <property type="entry name" value="GGDEF_dom"/>
</dbReference>
<feature type="domain" description="GGDEF" evidence="6">
    <location>
        <begin position="289"/>
        <end position="416"/>
    </location>
</feature>
<feature type="domain" description="Response regulatory" evidence="5">
    <location>
        <begin position="5"/>
        <end position="119"/>
    </location>
</feature>
<evidence type="ECO:0000313" key="7">
    <source>
        <dbReference type="EMBL" id="QKI88293.1"/>
    </source>
</evidence>
<dbReference type="GO" id="GO:0000160">
    <property type="term" value="P:phosphorelay signal transduction system"/>
    <property type="evidence" value="ECO:0007669"/>
    <property type="project" value="InterPro"/>
</dbReference>
<sequence>MTQPTFLIVDDQKSIANLLKQELKARSSLPIKICHTLSEVHSFLESGAPVEVALCDLNLPDAPKGEVLKLLLKEHITTVVFSASFNEKKRNDHIYRKVADFVLKDNPAAINYAVDTMLNLHKNPRRQIWLLSTNQSRFSQRLINMLYLQRYQVTSFEQPSRIRKHLKTQKPDMILLEDSSHIDPNELFNLINDIRQQYNSNQLPMMACEPVEHIELALKMMKYGVNDFFNTSFTPEEFYVRLKQNIELSESYREIEYISRRDSLTNLFNRRHFFERGETLFKQWKTAQKPFFTLMIDIDHFKKVNDTYGHQKGDEVIVYVAQSLQTHFSYNLVARFGGEEFCVFGELNSHDELAGNCEALRQQIETESKASVGLPVTISLGLCTHGNSLEHAIMQADNALYTAKETGRNRLSKCSKTK</sequence>
<dbReference type="Gene3D" id="3.40.50.2300">
    <property type="match status" value="2"/>
</dbReference>
<gene>
    <name evidence="7" type="ORF">HQN79_01225</name>
</gene>
<dbReference type="InterPro" id="IPR050469">
    <property type="entry name" value="Diguanylate_Cyclase"/>
</dbReference>
<evidence type="ECO:0000256" key="1">
    <source>
        <dbReference type="ARBA" id="ARBA00001946"/>
    </source>
</evidence>
<dbReference type="GO" id="GO:1902201">
    <property type="term" value="P:negative regulation of bacterial-type flagellum-dependent cell motility"/>
    <property type="evidence" value="ECO:0007669"/>
    <property type="project" value="TreeGrafter"/>
</dbReference>
<comment type="cofactor">
    <cofactor evidence="1">
        <name>Mg(2+)</name>
        <dbReference type="ChEBI" id="CHEBI:18420"/>
    </cofactor>
</comment>
<keyword evidence="8" id="KW-1185">Reference proteome</keyword>
<dbReference type="PANTHER" id="PTHR45138">
    <property type="entry name" value="REGULATORY COMPONENTS OF SENSORY TRANSDUCTION SYSTEM"/>
    <property type="match status" value="1"/>
</dbReference>
<dbReference type="SMART" id="SM00267">
    <property type="entry name" value="GGDEF"/>
    <property type="match status" value="1"/>
</dbReference>
<dbReference type="FunFam" id="3.30.70.270:FF:000001">
    <property type="entry name" value="Diguanylate cyclase domain protein"/>
    <property type="match status" value="1"/>
</dbReference>
<dbReference type="EC" id="2.7.7.65" evidence="2"/>
<dbReference type="NCBIfam" id="TIGR00254">
    <property type="entry name" value="GGDEF"/>
    <property type="match status" value="1"/>
</dbReference>
<dbReference type="GO" id="GO:0052621">
    <property type="term" value="F:diguanylate cyclase activity"/>
    <property type="evidence" value="ECO:0007669"/>
    <property type="project" value="UniProtKB-EC"/>
</dbReference>
<accession>A0A7D4NMW3</accession>
<dbReference type="GO" id="GO:0005886">
    <property type="term" value="C:plasma membrane"/>
    <property type="evidence" value="ECO:0007669"/>
    <property type="project" value="TreeGrafter"/>
</dbReference>
<dbReference type="Gene3D" id="3.30.70.270">
    <property type="match status" value="1"/>
</dbReference>
<protein>
    <recommendedName>
        <fullName evidence="2">diguanylate cyclase</fullName>
        <ecNumber evidence="2">2.7.7.65</ecNumber>
    </recommendedName>
</protein>
<dbReference type="GO" id="GO:0043709">
    <property type="term" value="P:cell adhesion involved in single-species biofilm formation"/>
    <property type="evidence" value="ECO:0007669"/>
    <property type="project" value="TreeGrafter"/>
</dbReference>
<keyword evidence="4" id="KW-0597">Phosphoprotein</keyword>
<dbReference type="KEGG" id="txa:HQN79_01225"/>
<feature type="modified residue" description="4-aspartylphosphate" evidence="4">
    <location>
        <position position="56"/>
    </location>
</feature>
<dbReference type="Proteomes" id="UP000504724">
    <property type="component" value="Chromosome"/>
</dbReference>
<organism evidence="7 8">
    <name type="scientific">Thiomicrorhabdus xiamenensis</name>
    <dbReference type="NCBI Taxonomy" id="2739063"/>
    <lineage>
        <taxon>Bacteria</taxon>
        <taxon>Pseudomonadati</taxon>
        <taxon>Pseudomonadota</taxon>
        <taxon>Gammaproteobacteria</taxon>
        <taxon>Thiotrichales</taxon>
        <taxon>Piscirickettsiaceae</taxon>
        <taxon>Thiomicrorhabdus</taxon>
    </lineage>
</organism>
<dbReference type="EMBL" id="CP054020">
    <property type="protein sequence ID" value="QKI88293.1"/>
    <property type="molecule type" value="Genomic_DNA"/>
</dbReference>
<reference evidence="7 8" key="1">
    <citation type="submission" date="2020-05" db="EMBL/GenBank/DDBJ databases">
        <title>Thiomicrorhabdus sediminis sp.nov. and Thiomicrorhabdus xiamenensis sp.nov., novel sulfur-oxidizing bacteria isolated from coastal sediment.</title>
        <authorList>
            <person name="Liu X."/>
        </authorList>
    </citation>
    <scope>NUCLEOTIDE SEQUENCE [LARGE SCALE GENOMIC DNA]</scope>
    <source>
        <strain evidence="7 8">G2</strain>
    </source>
</reference>
<evidence type="ECO:0000256" key="2">
    <source>
        <dbReference type="ARBA" id="ARBA00012528"/>
    </source>
</evidence>
<dbReference type="InterPro" id="IPR029787">
    <property type="entry name" value="Nucleotide_cyclase"/>
</dbReference>
<dbReference type="InterPro" id="IPR001789">
    <property type="entry name" value="Sig_transdc_resp-reg_receiver"/>
</dbReference>
<dbReference type="SUPFAM" id="SSF55073">
    <property type="entry name" value="Nucleotide cyclase"/>
    <property type="match status" value="1"/>
</dbReference>
<proteinExistence type="predicted"/>
<dbReference type="InterPro" id="IPR043128">
    <property type="entry name" value="Rev_trsase/Diguanyl_cyclase"/>
</dbReference>
<dbReference type="PROSITE" id="PS50887">
    <property type="entry name" value="GGDEF"/>
    <property type="match status" value="1"/>
</dbReference>
<evidence type="ECO:0000313" key="8">
    <source>
        <dbReference type="Proteomes" id="UP000504724"/>
    </source>
</evidence>
<dbReference type="PANTHER" id="PTHR45138:SF9">
    <property type="entry name" value="DIGUANYLATE CYCLASE DGCM-RELATED"/>
    <property type="match status" value="1"/>
</dbReference>
<comment type="caution">
    <text evidence="4">Lacks conserved residue(s) required for the propagation of feature annotation.</text>
</comment>
<dbReference type="CDD" id="cd01949">
    <property type="entry name" value="GGDEF"/>
    <property type="match status" value="1"/>
</dbReference>
<evidence type="ECO:0000256" key="4">
    <source>
        <dbReference type="PROSITE-ProRule" id="PRU00169"/>
    </source>
</evidence>
<dbReference type="InterPro" id="IPR011006">
    <property type="entry name" value="CheY-like_superfamily"/>
</dbReference>
<dbReference type="PROSITE" id="PS50110">
    <property type="entry name" value="RESPONSE_REGULATORY"/>
    <property type="match status" value="2"/>
</dbReference>
<dbReference type="RefSeq" id="WP_173283889.1">
    <property type="nucleotide sequence ID" value="NZ_CP054020.1"/>
</dbReference>
<feature type="domain" description="Response regulatory" evidence="5">
    <location>
        <begin position="128"/>
        <end position="246"/>
    </location>
</feature>
<dbReference type="AlphaFoldDB" id="A0A7D4NMW3"/>
<dbReference type="Pfam" id="PF00990">
    <property type="entry name" value="GGDEF"/>
    <property type="match status" value="1"/>
</dbReference>
<evidence type="ECO:0000259" key="5">
    <source>
        <dbReference type="PROSITE" id="PS50110"/>
    </source>
</evidence>
<evidence type="ECO:0000256" key="3">
    <source>
        <dbReference type="ARBA" id="ARBA00034247"/>
    </source>
</evidence>
<comment type="catalytic activity">
    <reaction evidence="3">
        <text>2 GTP = 3',3'-c-di-GMP + 2 diphosphate</text>
        <dbReference type="Rhea" id="RHEA:24898"/>
        <dbReference type="ChEBI" id="CHEBI:33019"/>
        <dbReference type="ChEBI" id="CHEBI:37565"/>
        <dbReference type="ChEBI" id="CHEBI:58805"/>
        <dbReference type="EC" id="2.7.7.65"/>
    </reaction>
</comment>